<dbReference type="EMBL" id="AZIM01052076">
    <property type="protein sequence ID" value="ETE56011.1"/>
    <property type="molecule type" value="Genomic_DNA"/>
</dbReference>
<dbReference type="OrthoDB" id="2160351at2759"/>
<reference evidence="2 3" key="1">
    <citation type="journal article" date="2013" name="Proc. Natl. Acad. Sci. U.S.A.">
        <title>The king cobra genome reveals dynamic gene evolution and adaptation in the snake venom system.</title>
        <authorList>
            <person name="Vonk F.J."/>
            <person name="Casewell N.R."/>
            <person name="Henkel C.V."/>
            <person name="Heimberg A.M."/>
            <person name="Jansen H.J."/>
            <person name="McCleary R.J."/>
            <person name="Kerkkamp H.M."/>
            <person name="Vos R.A."/>
            <person name="Guerreiro I."/>
            <person name="Calvete J.J."/>
            <person name="Wuster W."/>
            <person name="Woods A.E."/>
            <person name="Logan J.M."/>
            <person name="Harrison R.A."/>
            <person name="Castoe T.A."/>
            <person name="de Koning A.P."/>
            <person name="Pollock D.D."/>
            <person name="Yandell M."/>
            <person name="Calderon D."/>
            <person name="Renjifo C."/>
            <person name="Currier R.B."/>
            <person name="Salgado D."/>
            <person name="Pla D."/>
            <person name="Sanz L."/>
            <person name="Hyder A.S."/>
            <person name="Ribeiro J.M."/>
            <person name="Arntzen J.W."/>
            <person name="van den Thillart G.E."/>
            <person name="Boetzer M."/>
            <person name="Pirovano W."/>
            <person name="Dirks R.P."/>
            <person name="Spaink H.P."/>
            <person name="Duboule D."/>
            <person name="McGlinn E."/>
            <person name="Kini R.M."/>
            <person name="Richardson M.K."/>
        </authorList>
    </citation>
    <scope>NUCLEOTIDE SEQUENCE</scope>
    <source>
        <tissue evidence="2">Blood</tissue>
    </source>
</reference>
<organism evidence="2 3">
    <name type="scientific">Ophiophagus hannah</name>
    <name type="common">King cobra</name>
    <name type="synonym">Naja hannah</name>
    <dbReference type="NCBI Taxonomy" id="8665"/>
    <lineage>
        <taxon>Eukaryota</taxon>
        <taxon>Metazoa</taxon>
        <taxon>Chordata</taxon>
        <taxon>Craniata</taxon>
        <taxon>Vertebrata</taxon>
        <taxon>Euteleostomi</taxon>
        <taxon>Lepidosauria</taxon>
        <taxon>Squamata</taxon>
        <taxon>Bifurcata</taxon>
        <taxon>Unidentata</taxon>
        <taxon>Episquamata</taxon>
        <taxon>Toxicofera</taxon>
        <taxon>Serpentes</taxon>
        <taxon>Colubroidea</taxon>
        <taxon>Elapidae</taxon>
        <taxon>Elapinae</taxon>
        <taxon>Ophiophagus</taxon>
    </lineage>
</organism>
<dbReference type="AlphaFoldDB" id="V8N2C0"/>
<feature type="non-terminal residue" evidence="2">
    <location>
        <position position="1"/>
    </location>
</feature>
<dbReference type="Proteomes" id="UP000018936">
    <property type="component" value="Unassembled WGS sequence"/>
</dbReference>
<name>V8N2C0_OPHHA</name>
<evidence type="ECO:0000259" key="1">
    <source>
        <dbReference type="Pfam" id="PF13297"/>
    </source>
</evidence>
<sequence>MQSLAWVGLASSGEKKQEHLISAGLKAKMALVQKNRPDFFASCPKTLSVLCPWATRSFRRSPAPRSLVTRLALIDNAEGCSGPRAEGFLLFLLPRTLEERAQRLFSTKGKSLEALDPSLFAKNPKAKGSKR</sequence>
<keyword evidence="3" id="KW-1185">Reference proteome</keyword>
<evidence type="ECO:0000313" key="3">
    <source>
        <dbReference type="Proteomes" id="UP000018936"/>
    </source>
</evidence>
<gene>
    <name evidence="2" type="ORF">L345_18280</name>
</gene>
<protein>
    <recommendedName>
        <fullName evidence="1">SDE2/SF3A3 SAP domain-containing protein</fullName>
    </recommendedName>
</protein>
<proteinExistence type="predicted"/>
<accession>V8N2C0</accession>
<feature type="domain" description="SDE2/SF3A3 SAP" evidence="1">
    <location>
        <begin position="96"/>
        <end position="122"/>
    </location>
</feature>
<comment type="caution">
    <text evidence="2">The sequence shown here is derived from an EMBL/GenBank/DDBJ whole genome shotgun (WGS) entry which is preliminary data.</text>
</comment>
<dbReference type="InterPro" id="IPR025086">
    <property type="entry name" value="SDE2/SF3A3_SAP"/>
</dbReference>
<evidence type="ECO:0000313" key="2">
    <source>
        <dbReference type="EMBL" id="ETE56011.1"/>
    </source>
</evidence>
<dbReference type="Pfam" id="PF13297">
    <property type="entry name" value="SDE2_2C"/>
    <property type="match status" value="1"/>
</dbReference>